<dbReference type="PANTHER" id="PTHR42756:SF1">
    <property type="entry name" value="TRANSCRIPTIONAL REPRESSOR OF EMRAB OPERON"/>
    <property type="match status" value="1"/>
</dbReference>
<dbReference type="PANTHER" id="PTHR42756">
    <property type="entry name" value="TRANSCRIPTIONAL REGULATOR, MARR"/>
    <property type="match status" value="1"/>
</dbReference>
<dbReference type="InterPro" id="IPR036390">
    <property type="entry name" value="WH_DNA-bd_sf"/>
</dbReference>
<dbReference type="PATRIC" id="fig|1303518.3.peg.1491"/>
<dbReference type="Gene3D" id="1.10.10.10">
    <property type="entry name" value="Winged helix-like DNA-binding domain superfamily/Winged helix DNA-binding domain"/>
    <property type="match status" value="1"/>
</dbReference>
<dbReference type="Proteomes" id="UP000014227">
    <property type="component" value="Chromosome I"/>
</dbReference>
<dbReference type="OrthoDB" id="327696at2"/>
<name>S0EUA9_CHTCT</name>
<accession>S0EUA9</accession>
<keyword evidence="6" id="KW-1185">Reference proteome</keyword>
<gene>
    <name evidence="5" type="ORF">CCALI_01458</name>
</gene>
<dbReference type="RefSeq" id="WP_016482810.1">
    <property type="nucleotide sequence ID" value="NC_021487.1"/>
</dbReference>
<evidence type="ECO:0000259" key="4">
    <source>
        <dbReference type="PROSITE" id="PS50995"/>
    </source>
</evidence>
<dbReference type="GO" id="GO:0003677">
    <property type="term" value="F:DNA binding"/>
    <property type="evidence" value="ECO:0007669"/>
    <property type="project" value="UniProtKB-KW"/>
</dbReference>
<dbReference type="InterPro" id="IPR036388">
    <property type="entry name" value="WH-like_DNA-bd_sf"/>
</dbReference>
<dbReference type="PRINTS" id="PR00598">
    <property type="entry name" value="HTHMARR"/>
</dbReference>
<evidence type="ECO:0000256" key="1">
    <source>
        <dbReference type="ARBA" id="ARBA00023015"/>
    </source>
</evidence>
<evidence type="ECO:0000313" key="5">
    <source>
        <dbReference type="EMBL" id="CCW35274.1"/>
    </source>
</evidence>
<dbReference type="InterPro" id="IPR000835">
    <property type="entry name" value="HTH_MarR-typ"/>
</dbReference>
<dbReference type="PROSITE" id="PS50995">
    <property type="entry name" value="HTH_MARR_2"/>
    <property type="match status" value="1"/>
</dbReference>
<evidence type="ECO:0000256" key="3">
    <source>
        <dbReference type="ARBA" id="ARBA00023163"/>
    </source>
</evidence>
<keyword evidence="3" id="KW-0804">Transcription</keyword>
<dbReference type="GO" id="GO:0003700">
    <property type="term" value="F:DNA-binding transcription factor activity"/>
    <property type="evidence" value="ECO:0007669"/>
    <property type="project" value="InterPro"/>
</dbReference>
<dbReference type="SMART" id="SM00347">
    <property type="entry name" value="HTH_MARR"/>
    <property type="match status" value="1"/>
</dbReference>
<dbReference type="InParanoid" id="S0EUA9"/>
<dbReference type="EMBL" id="HF951689">
    <property type="protein sequence ID" value="CCW35274.1"/>
    <property type="molecule type" value="Genomic_DNA"/>
</dbReference>
<dbReference type="eggNOG" id="COG1846">
    <property type="taxonomic scope" value="Bacteria"/>
</dbReference>
<organism evidence="5 6">
    <name type="scientific">Chthonomonas calidirosea (strain DSM 23976 / ICMP 18418 / T49)</name>
    <dbReference type="NCBI Taxonomy" id="1303518"/>
    <lineage>
        <taxon>Bacteria</taxon>
        <taxon>Bacillati</taxon>
        <taxon>Armatimonadota</taxon>
        <taxon>Chthonomonadia</taxon>
        <taxon>Chthonomonadales</taxon>
        <taxon>Chthonomonadaceae</taxon>
        <taxon>Chthonomonas</taxon>
    </lineage>
</organism>
<reference evidence="6" key="1">
    <citation type="submission" date="2013-03" db="EMBL/GenBank/DDBJ databases">
        <title>Genome sequence of Chthonomonas calidirosea, the first sequenced genome from the Armatimonadetes phylum (formally candidate division OP10).</title>
        <authorList>
            <person name="Lee K.C.Y."/>
            <person name="Morgan X.C."/>
            <person name="Dunfield P.F."/>
            <person name="Tamas I."/>
            <person name="Houghton K.M."/>
            <person name="Vyssotski M."/>
            <person name="Ryan J.L.J."/>
            <person name="Lagutin K."/>
            <person name="McDonald I.R."/>
            <person name="Stott M.B."/>
        </authorList>
    </citation>
    <scope>NUCLEOTIDE SEQUENCE [LARGE SCALE GENOMIC DNA]</scope>
    <source>
        <strain evidence="6">DSM 23976 / ICMP 18418 / T49</strain>
    </source>
</reference>
<protein>
    <submittedName>
        <fullName evidence="5">Transcriptional regulators</fullName>
    </submittedName>
</protein>
<evidence type="ECO:0000256" key="2">
    <source>
        <dbReference type="ARBA" id="ARBA00023125"/>
    </source>
</evidence>
<dbReference type="STRING" id="454171.CP488_02637"/>
<evidence type="ECO:0000313" key="6">
    <source>
        <dbReference type="Proteomes" id="UP000014227"/>
    </source>
</evidence>
<dbReference type="SUPFAM" id="SSF46785">
    <property type="entry name" value="Winged helix' DNA-binding domain"/>
    <property type="match status" value="1"/>
</dbReference>
<keyword evidence="1" id="KW-0805">Transcription regulation</keyword>
<feature type="domain" description="HTH marR-type" evidence="4">
    <location>
        <begin position="16"/>
        <end position="151"/>
    </location>
</feature>
<dbReference type="Pfam" id="PF01047">
    <property type="entry name" value="MarR"/>
    <property type="match status" value="1"/>
</dbReference>
<dbReference type="HOGENOM" id="CLU_1376060_0_0_0"/>
<proteinExistence type="predicted"/>
<sequence>MKKTNNAKTRCCEHTDLPLERALIRVVRATLFAQPPQPEMDALPMAQMRLLWMVYHMPQATMKEFSEKLEVSQSTVTQLAERLIRRGLILRFHDSKDRRLVRLSLSEQGHRLLEESMAQVHATLQEIWNRLGEEDRPKVMEGLEILGRVAEQFRIEQGRSPLTWREESLAQPPETSDPIAQPMVDLMARRIRGNIRES</sequence>
<keyword evidence="2" id="KW-0238">DNA-binding</keyword>
<dbReference type="KEGG" id="ccz:CCALI_01458"/>
<dbReference type="FunCoup" id="S0EUA9">
    <property type="interactions" value="33"/>
</dbReference>
<dbReference type="AlphaFoldDB" id="S0EUA9"/>